<evidence type="ECO:0000313" key="2">
    <source>
        <dbReference type="EMBL" id="PWY86130.1"/>
    </source>
</evidence>
<keyword evidence="3" id="KW-1185">Reference proteome</keyword>
<protein>
    <submittedName>
        <fullName evidence="2">Uncharacterized protein</fullName>
    </submittedName>
</protein>
<name>A0A317WPB4_9EURO</name>
<dbReference type="EMBL" id="MSFL01000008">
    <property type="protein sequence ID" value="PWY86130.1"/>
    <property type="molecule type" value="Genomic_DNA"/>
</dbReference>
<dbReference type="Proteomes" id="UP000247233">
    <property type="component" value="Unassembled WGS sequence"/>
</dbReference>
<accession>A0A317WPB4</accession>
<comment type="caution">
    <text evidence="2">The sequence shown here is derived from an EMBL/GenBank/DDBJ whole genome shotgun (WGS) entry which is preliminary data.</text>
</comment>
<reference evidence="2 3" key="1">
    <citation type="submission" date="2016-12" db="EMBL/GenBank/DDBJ databases">
        <title>The genomes of Aspergillus section Nigri reveals drivers in fungal speciation.</title>
        <authorList>
            <consortium name="DOE Joint Genome Institute"/>
            <person name="Vesth T.C."/>
            <person name="Nybo J."/>
            <person name="Theobald S."/>
            <person name="Brandl J."/>
            <person name="Frisvad J.C."/>
            <person name="Nielsen K.F."/>
            <person name="Lyhne E.K."/>
            <person name="Kogle M.E."/>
            <person name="Kuo A."/>
            <person name="Riley R."/>
            <person name="Clum A."/>
            <person name="Nolan M."/>
            <person name="Lipzen A."/>
            <person name="Salamov A."/>
            <person name="Henrissat B."/>
            <person name="Wiebenga A."/>
            <person name="De Vries R.P."/>
            <person name="Grigoriev I.V."/>
            <person name="Mortensen U.H."/>
            <person name="Andersen M.R."/>
            <person name="Baker S.E."/>
        </authorList>
    </citation>
    <scope>NUCLEOTIDE SEQUENCE [LARGE SCALE GENOMIC DNA]</scope>
    <source>
        <strain evidence="2 3">CBS 117.55</strain>
    </source>
</reference>
<feature type="region of interest" description="Disordered" evidence="1">
    <location>
        <begin position="1"/>
        <end position="57"/>
    </location>
</feature>
<dbReference type="VEuPathDB" id="FungiDB:BO70DRAFT_360945"/>
<sequence>MVPLTPSTVSSSSSIRPLPRDKSLSLSPSPPLPRKSSAETSLLPVNSAPPSNPPSPG</sequence>
<evidence type="ECO:0000313" key="3">
    <source>
        <dbReference type="Proteomes" id="UP000247233"/>
    </source>
</evidence>
<dbReference type="GeneID" id="37065156"/>
<feature type="compositionally biased region" description="Low complexity" evidence="1">
    <location>
        <begin position="1"/>
        <end position="17"/>
    </location>
</feature>
<evidence type="ECO:0000256" key="1">
    <source>
        <dbReference type="SAM" id="MobiDB-lite"/>
    </source>
</evidence>
<gene>
    <name evidence="2" type="ORF">BO70DRAFT_360945</name>
</gene>
<proteinExistence type="predicted"/>
<organism evidence="2 3">
    <name type="scientific">Aspergillus heteromorphus CBS 117.55</name>
    <dbReference type="NCBI Taxonomy" id="1448321"/>
    <lineage>
        <taxon>Eukaryota</taxon>
        <taxon>Fungi</taxon>
        <taxon>Dikarya</taxon>
        <taxon>Ascomycota</taxon>
        <taxon>Pezizomycotina</taxon>
        <taxon>Eurotiomycetes</taxon>
        <taxon>Eurotiomycetidae</taxon>
        <taxon>Eurotiales</taxon>
        <taxon>Aspergillaceae</taxon>
        <taxon>Aspergillus</taxon>
        <taxon>Aspergillus subgen. Circumdati</taxon>
    </lineage>
</organism>
<dbReference type="RefSeq" id="XP_025400682.1">
    <property type="nucleotide sequence ID" value="XM_025542919.1"/>
</dbReference>
<dbReference type="AlphaFoldDB" id="A0A317WPB4"/>